<gene>
    <name evidence="4" type="primary">LOC111137545</name>
</gene>
<keyword evidence="2" id="KW-1133">Transmembrane helix</keyword>
<feature type="compositionally biased region" description="Polar residues" evidence="1">
    <location>
        <begin position="123"/>
        <end position="135"/>
    </location>
</feature>
<evidence type="ECO:0000313" key="4">
    <source>
        <dbReference type="RefSeq" id="XP_022344737.1"/>
    </source>
</evidence>
<keyword evidence="3" id="KW-1185">Reference proteome</keyword>
<sequence length="287" mass="32352">MRISDLRKNGCFRGYNLSGWSQTSPARYEHLKPLLTTKFDSDPVFYLQQSHLPSHMRSLRLSRHTDQRAVRHVPSKLRQALVTVAVIIAFVLSLACFSLSLYYWRVKEESTPSIRQDGHESTGIPSAQSTGENNKTIQKIKDITKLVKHKKGIVKYLDSRLRCSSVTCPAYSAFRFRSSCIHGTCQCKGDNYQRTSCLPKYGDCHIEEKATTNGSVRVYNKGEQPPVFACRSSTDVTQHVHVISSFGNGGRNETTVEISGNSKFTTPVTVVLSNYQQINWRVVSKGR</sequence>
<feature type="region of interest" description="Disordered" evidence="1">
    <location>
        <begin position="114"/>
        <end position="135"/>
    </location>
</feature>
<dbReference type="Proteomes" id="UP000694844">
    <property type="component" value="Chromosome 5"/>
</dbReference>
<organism evidence="3 4">
    <name type="scientific">Crassostrea virginica</name>
    <name type="common">Eastern oyster</name>
    <dbReference type="NCBI Taxonomy" id="6565"/>
    <lineage>
        <taxon>Eukaryota</taxon>
        <taxon>Metazoa</taxon>
        <taxon>Spiralia</taxon>
        <taxon>Lophotrochozoa</taxon>
        <taxon>Mollusca</taxon>
        <taxon>Bivalvia</taxon>
        <taxon>Autobranchia</taxon>
        <taxon>Pteriomorphia</taxon>
        <taxon>Ostreida</taxon>
        <taxon>Ostreoidea</taxon>
        <taxon>Ostreidae</taxon>
        <taxon>Crassostrea</taxon>
    </lineage>
</organism>
<proteinExistence type="predicted"/>
<accession>A0A8B8EXR9</accession>
<evidence type="ECO:0000256" key="1">
    <source>
        <dbReference type="SAM" id="MobiDB-lite"/>
    </source>
</evidence>
<keyword evidence="2" id="KW-0812">Transmembrane</keyword>
<reference evidence="4" key="1">
    <citation type="submission" date="2025-08" db="UniProtKB">
        <authorList>
            <consortium name="RefSeq"/>
        </authorList>
    </citation>
    <scope>IDENTIFICATION</scope>
    <source>
        <tissue evidence="4">Whole sample</tissue>
    </source>
</reference>
<evidence type="ECO:0000256" key="2">
    <source>
        <dbReference type="SAM" id="Phobius"/>
    </source>
</evidence>
<feature type="transmembrane region" description="Helical" evidence="2">
    <location>
        <begin position="80"/>
        <end position="104"/>
    </location>
</feature>
<dbReference type="KEGG" id="cvn:111137545"/>
<keyword evidence="2" id="KW-0472">Membrane</keyword>
<protein>
    <submittedName>
        <fullName evidence="4">Uncharacterized protein LOC111137545</fullName>
    </submittedName>
</protein>
<name>A0A8B8EXR9_CRAVI</name>
<dbReference type="GeneID" id="111137545"/>
<evidence type="ECO:0000313" key="3">
    <source>
        <dbReference type="Proteomes" id="UP000694844"/>
    </source>
</evidence>
<dbReference type="AlphaFoldDB" id="A0A8B8EXR9"/>
<dbReference type="RefSeq" id="XP_022344737.1">
    <property type="nucleotide sequence ID" value="XM_022489029.1"/>
</dbReference>
<dbReference type="OrthoDB" id="5986449at2759"/>